<dbReference type="EMBL" id="SAXT01000007">
    <property type="protein sequence ID" value="TXJ11006.1"/>
    <property type="molecule type" value="Genomic_DNA"/>
</dbReference>
<dbReference type="Proteomes" id="UP000325116">
    <property type="component" value="Unassembled WGS sequence"/>
</dbReference>
<organism evidence="2 3">
    <name type="scientific">Brachyspira aalborgi</name>
    <dbReference type="NCBI Taxonomy" id="29522"/>
    <lineage>
        <taxon>Bacteria</taxon>
        <taxon>Pseudomonadati</taxon>
        <taxon>Spirochaetota</taxon>
        <taxon>Spirochaetia</taxon>
        <taxon>Brachyspirales</taxon>
        <taxon>Brachyspiraceae</taxon>
        <taxon>Brachyspira</taxon>
    </lineage>
</organism>
<dbReference type="InterPro" id="IPR051411">
    <property type="entry name" value="Polyketide_trans_af380"/>
</dbReference>
<evidence type="ECO:0000313" key="3">
    <source>
        <dbReference type="Proteomes" id="UP000325116"/>
    </source>
</evidence>
<dbReference type="Pfam" id="PF08840">
    <property type="entry name" value="BAAT_C"/>
    <property type="match status" value="1"/>
</dbReference>
<dbReference type="InterPro" id="IPR029058">
    <property type="entry name" value="AB_hydrolase_fold"/>
</dbReference>
<sequence length="311" mass="34892">MGYISELNENVTRTKVTYKNRYGLYVAADLYYLNDIDKTKKYPAIIVGAPYGGVKEQGPSVYGNELALRGFVVLAFDQSFMGESGGFPRNVSSPDIFVENFSASVDYLGLQEFVDREKIGVIGICGSAGFSLSAAQTDTRIKAITVVSGGDVSASRDFLSKEDLQKAKERLSLQRWVDAENGYPEYIPFFPEEPLEEVPANLEEPMSVWFRFYALKRGHHTNALGGFTTTSGLSMMNFRLLDFIDEISPRPILFVIGDRAHSRSSSEGIYRAAAEPKEIYIVEDADHIDLYDRVDRIPFDKLEDFFNTNLK</sequence>
<evidence type="ECO:0000259" key="1">
    <source>
        <dbReference type="Pfam" id="PF08840"/>
    </source>
</evidence>
<keyword evidence="2" id="KW-0378">Hydrolase</keyword>
<gene>
    <name evidence="2" type="ORF">EPJ80_11540</name>
</gene>
<feature type="domain" description="BAAT/Acyl-CoA thioester hydrolase C-terminal" evidence="1">
    <location>
        <begin position="98"/>
        <end position="163"/>
    </location>
</feature>
<dbReference type="GO" id="GO:0016787">
    <property type="term" value="F:hydrolase activity"/>
    <property type="evidence" value="ECO:0007669"/>
    <property type="project" value="UniProtKB-KW"/>
</dbReference>
<evidence type="ECO:0000313" key="2">
    <source>
        <dbReference type="EMBL" id="TXJ11006.1"/>
    </source>
</evidence>
<dbReference type="SUPFAM" id="SSF53474">
    <property type="entry name" value="alpha/beta-Hydrolases"/>
    <property type="match status" value="1"/>
</dbReference>
<dbReference type="Gene3D" id="1.10.10.800">
    <property type="match status" value="1"/>
</dbReference>
<dbReference type="AlphaFoldDB" id="A0A5C8CDH6"/>
<comment type="caution">
    <text evidence="2">The sequence shown here is derived from an EMBL/GenBank/DDBJ whole genome shotgun (WGS) entry which is preliminary data.</text>
</comment>
<protein>
    <submittedName>
        <fullName evidence="2">Alpha/beta hydrolase</fullName>
    </submittedName>
</protein>
<dbReference type="PANTHER" id="PTHR47751:SF1">
    <property type="entry name" value="SUPERFAMILY HYDROLASE, PUTATIVE (AFU_ORTHOLOGUE AFUA_2G16580)-RELATED"/>
    <property type="match status" value="1"/>
</dbReference>
<dbReference type="PANTHER" id="PTHR47751">
    <property type="entry name" value="SUPERFAMILY HYDROLASE, PUTATIVE (AFU_ORTHOLOGUE AFUA_2G16580)-RELATED"/>
    <property type="match status" value="1"/>
</dbReference>
<name>A0A5C8CDH6_9SPIR</name>
<accession>A0A5C8CDH6</accession>
<dbReference type="InterPro" id="IPR014940">
    <property type="entry name" value="BAAT_C"/>
</dbReference>
<reference evidence="2 3" key="1">
    <citation type="journal article" date="1992" name="Lakartidningen">
        <title>[Penicillin V and not amoxicillin is the first choice preparation in acute otitis].</title>
        <authorList>
            <person name="Kamme C."/>
            <person name="Lundgren K."/>
            <person name="Prellner K."/>
        </authorList>
    </citation>
    <scope>NUCLEOTIDE SEQUENCE [LARGE SCALE GENOMIC DNA]</scope>
    <source>
        <strain evidence="2 3">W1</strain>
    </source>
</reference>
<proteinExistence type="predicted"/>
<dbReference type="Gene3D" id="3.40.50.1820">
    <property type="entry name" value="alpha/beta hydrolase"/>
    <property type="match status" value="1"/>
</dbReference>